<evidence type="ECO:0000256" key="3">
    <source>
        <dbReference type="ARBA" id="ARBA00022801"/>
    </source>
</evidence>
<dbReference type="InterPro" id="IPR006439">
    <property type="entry name" value="HAD-SF_hydro_IA"/>
</dbReference>
<evidence type="ECO:0000313" key="5">
    <source>
        <dbReference type="Proteomes" id="UP000633365"/>
    </source>
</evidence>
<dbReference type="NCBIfam" id="TIGR01509">
    <property type="entry name" value="HAD-SF-IA-v3"/>
    <property type="match status" value="1"/>
</dbReference>
<dbReference type="Gene3D" id="1.10.150.240">
    <property type="entry name" value="Putative phosphatase, domain 2"/>
    <property type="match status" value="1"/>
</dbReference>
<sequence>MKIKGVISDMDGVILDSEKLYVRFWCEAGQSYGFPFERKHALGIRSMARPFAIERLQGWFGDSFDYDTVRNKRIGLMNAYVEKHGIEAKPDAEKLLSYLKEKGIAVALATATPKDRAEEYLRRVGLLQYFDEVVSARMVKNGKPAPDIYLFAAEKLGLKPEECMALEDSQNGIRSANAAGCKTVMVPDLDGPTEEIMPLLYDVADGLWDVVRILNRGG</sequence>
<dbReference type="Gene3D" id="3.40.50.1000">
    <property type="entry name" value="HAD superfamily/HAD-like"/>
    <property type="match status" value="1"/>
</dbReference>
<keyword evidence="2" id="KW-0479">Metal-binding</keyword>
<dbReference type="SFLD" id="SFLDG01135">
    <property type="entry name" value="C1.5.6:_HAD__Beta-PGM__Phospha"/>
    <property type="match status" value="1"/>
</dbReference>
<accession>A0A934WUH6</accession>
<dbReference type="SFLD" id="SFLDG01129">
    <property type="entry name" value="C1.5:_HAD__Beta-PGM__Phosphata"/>
    <property type="match status" value="1"/>
</dbReference>
<dbReference type="EMBL" id="JAEQMG010000181">
    <property type="protein sequence ID" value="MBK6090155.1"/>
    <property type="molecule type" value="Genomic_DNA"/>
</dbReference>
<keyword evidence="5" id="KW-1185">Reference proteome</keyword>
<organism evidence="4 5">
    <name type="scientific">Ruminococcus difficilis</name>
    <dbReference type="NCBI Taxonomy" id="2763069"/>
    <lineage>
        <taxon>Bacteria</taxon>
        <taxon>Bacillati</taxon>
        <taxon>Bacillota</taxon>
        <taxon>Clostridia</taxon>
        <taxon>Eubacteriales</taxon>
        <taxon>Oscillospiraceae</taxon>
        <taxon>Ruminococcus</taxon>
    </lineage>
</organism>
<dbReference type="Proteomes" id="UP000633365">
    <property type="component" value="Unassembled WGS sequence"/>
</dbReference>
<dbReference type="InterPro" id="IPR036412">
    <property type="entry name" value="HAD-like_sf"/>
</dbReference>
<gene>
    <name evidence="4" type="ORF">JKK62_16145</name>
</gene>
<dbReference type="Pfam" id="PF00702">
    <property type="entry name" value="Hydrolase"/>
    <property type="match status" value="1"/>
</dbReference>
<dbReference type="PANTHER" id="PTHR43481">
    <property type="entry name" value="FRUCTOSE-1-PHOSPHATE PHOSPHATASE"/>
    <property type="match status" value="1"/>
</dbReference>
<evidence type="ECO:0000256" key="1">
    <source>
        <dbReference type="ARBA" id="ARBA00006171"/>
    </source>
</evidence>
<dbReference type="AlphaFoldDB" id="A0A934WUH6"/>
<dbReference type="SFLD" id="SFLDS00003">
    <property type="entry name" value="Haloacid_Dehalogenase"/>
    <property type="match status" value="1"/>
</dbReference>
<dbReference type="SUPFAM" id="SSF56784">
    <property type="entry name" value="HAD-like"/>
    <property type="match status" value="1"/>
</dbReference>
<dbReference type="RefSeq" id="WP_201428832.1">
    <property type="nucleotide sequence ID" value="NZ_JAEQMG010000181.1"/>
</dbReference>
<name>A0A934WUH6_9FIRM</name>
<evidence type="ECO:0000256" key="2">
    <source>
        <dbReference type="ARBA" id="ARBA00022723"/>
    </source>
</evidence>
<proteinExistence type="inferred from homology"/>
<dbReference type="FunFam" id="3.40.50.1000:FF:000036">
    <property type="entry name" value="HAD family hydrolase"/>
    <property type="match status" value="1"/>
</dbReference>
<keyword evidence="3" id="KW-0378">Hydrolase</keyword>
<reference evidence="4" key="1">
    <citation type="submission" date="2021-01" db="EMBL/GenBank/DDBJ databases">
        <title>Genome public.</title>
        <authorList>
            <person name="Liu C."/>
            <person name="Sun Q."/>
        </authorList>
    </citation>
    <scope>NUCLEOTIDE SEQUENCE</scope>
    <source>
        <strain evidence="4">M6</strain>
    </source>
</reference>
<dbReference type="GO" id="GO:0046872">
    <property type="term" value="F:metal ion binding"/>
    <property type="evidence" value="ECO:0007669"/>
    <property type="project" value="UniProtKB-KW"/>
</dbReference>
<dbReference type="PANTHER" id="PTHR43481:SF4">
    <property type="entry name" value="GLYCEROL-1-PHOSPHATE PHOSPHOHYDROLASE 1-RELATED"/>
    <property type="match status" value="1"/>
</dbReference>
<evidence type="ECO:0000313" key="4">
    <source>
        <dbReference type="EMBL" id="MBK6090155.1"/>
    </source>
</evidence>
<dbReference type="InterPro" id="IPR051806">
    <property type="entry name" value="HAD-like_SPP"/>
</dbReference>
<dbReference type="GO" id="GO:0050308">
    <property type="term" value="F:sugar-phosphatase activity"/>
    <property type="evidence" value="ECO:0007669"/>
    <property type="project" value="TreeGrafter"/>
</dbReference>
<comment type="similarity">
    <text evidence="1">Belongs to the HAD-like hydrolase superfamily. CbbY/CbbZ/Gph/YieH family.</text>
</comment>
<dbReference type="PRINTS" id="PR00413">
    <property type="entry name" value="HADHALOGNASE"/>
</dbReference>
<comment type="caution">
    <text evidence="4">The sequence shown here is derived from an EMBL/GenBank/DDBJ whole genome shotgun (WGS) entry which is preliminary data.</text>
</comment>
<protein>
    <submittedName>
        <fullName evidence="4">HAD family phosphatase</fullName>
    </submittedName>
</protein>
<dbReference type="InterPro" id="IPR023198">
    <property type="entry name" value="PGP-like_dom2"/>
</dbReference>
<dbReference type="InterPro" id="IPR023214">
    <property type="entry name" value="HAD_sf"/>
</dbReference>